<dbReference type="OrthoDB" id="124691at2157"/>
<dbReference type="EMBL" id="FOXI01000004">
    <property type="protein sequence ID" value="SFP52339.1"/>
    <property type="molecule type" value="Genomic_DNA"/>
</dbReference>
<evidence type="ECO:0000256" key="2">
    <source>
        <dbReference type="SAM" id="MobiDB-lite"/>
    </source>
</evidence>
<feature type="region of interest" description="Disordered" evidence="2">
    <location>
        <begin position="985"/>
        <end position="1022"/>
    </location>
</feature>
<proteinExistence type="predicted"/>
<feature type="coiled-coil region" evidence="1">
    <location>
        <begin position="590"/>
        <end position="617"/>
    </location>
</feature>
<evidence type="ECO:0000313" key="4">
    <source>
        <dbReference type="Proteomes" id="UP000183769"/>
    </source>
</evidence>
<dbReference type="RefSeq" id="WP_074877462.1">
    <property type="nucleotide sequence ID" value="NZ_FOXI01000004.1"/>
</dbReference>
<feature type="region of interest" description="Disordered" evidence="2">
    <location>
        <begin position="304"/>
        <end position="324"/>
    </location>
</feature>
<organism evidence="3 4">
    <name type="scientific">Halolamina pelagica</name>
    <dbReference type="NCBI Taxonomy" id="699431"/>
    <lineage>
        <taxon>Archaea</taxon>
        <taxon>Methanobacteriati</taxon>
        <taxon>Methanobacteriota</taxon>
        <taxon>Stenosarchaea group</taxon>
        <taxon>Halobacteria</taxon>
        <taxon>Halobacteriales</taxon>
        <taxon>Haloferacaceae</taxon>
    </lineage>
</organism>
<dbReference type="AlphaFoldDB" id="A0A1I5R1G8"/>
<name>A0A1I5R1G8_9EURY</name>
<keyword evidence="1" id="KW-0175">Coiled coil</keyword>
<dbReference type="Proteomes" id="UP000183769">
    <property type="component" value="Unassembled WGS sequence"/>
</dbReference>
<gene>
    <name evidence="3" type="ORF">SAMN05216277_104193</name>
</gene>
<accession>A0A1I5R1G8</accession>
<evidence type="ECO:0000256" key="1">
    <source>
        <dbReference type="SAM" id="Coils"/>
    </source>
</evidence>
<dbReference type="InterPro" id="IPR055710">
    <property type="entry name" value="DUF7286"/>
</dbReference>
<evidence type="ECO:0000313" key="3">
    <source>
        <dbReference type="EMBL" id="SFP52339.1"/>
    </source>
</evidence>
<protein>
    <submittedName>
        <fullName evidence="3">Uncharacterized protein</fullName>
    </submittedName>
</protein>
<keyword evidence="4" id="KW-1185">Reference proteome</keyword>
<reference evidence="4" key="1">
    <citation type="submission" date="2016-10" db="EMBL/GenBank/DDBJ databases">
        <authorList>
            <person name="Varghese N."/>
            <person name="Submissions S."/>
        </authorList>
    </citation>
    <scope>NUCLEOTIDE SEQUENCE [LARGE SCALE GENOMIC DNA]</scope>
    <source>
        <strain evidence="4">CGMCC 1.10329</strain>
    </source>
</reference>
<sequence>MRLADDDRGRVPFALVGVLLLLGASVYATGVADRARPSIERPAAAAMDDVVRDARPALSDAVRDAAHDAAREPVTTPADTAAGRAINDSRPFLDGLRLRIALAARESLSGVRREHGAAEARIGLPTVDGSTASLRRAKSGVEVVPVDGGAAMRVTVRNVTVRAIEEGRTVAHRRMNVTLTVETPVFALHQRTREYERRLNRDALAGEGLARGLTTRLTAVAMARGNARYAGAPIRNVLANRHVELSTNAAVLAQQRAVFGRHDPAGARAVDVATVGVGVLDILGGRHGDAATATKALVNPNAVDGATTDPASGEFDPQQPTTEPIDAGPEAAADRAYLDAISESSTAGSYRVRSELRVTVLTQSSARTPEHRLDNWTLVDREHTERTVVTTVQEPEAESAETVVDTVRKVTIHHTVERRWRRNGTTRTTTAEWTETARVAVRVTAAYAPADAAPDRPTEPLFERGGALGGPNLAGARERAADALLQANGGLDAVAARAVAADGKSAIVHQRTVTSARPSALDAWIAADLRGLRREVANVSVSVPRSAIASGDANAPARLAEELRDRRAELLDVPTAYDGAADRARVAARAAFLERVLAELDARAADARDRNVDYRDEFGDRATAGLSKLIELGRTEARTFSGVDSYEQSAAVEDGLVLTPDGGPAYLTLGAIDHELEPSVPPGASAHPLTARTTNWVAVPYGDAADGIVDTLMGGGTRRVSLETAAGTLIAANRTAGAGGDGGSAASTALAANRAELAAAVGSSVERAEAAVCDAATNGTGIGQSTCRAAVVDARDRWPALGSRAQSMADGSYAAAFEGALTARGVDAATADEAAVRVRVRLRQLSEGQATSVPAATTNQTASVVRRAARETARKRVSGALENASATATRRLTGASRLPAGLPVAPPPYTWIATVNGWSVTVRGEYQRFTVRARAPAPDGAGSTVRYVRDGAAARLDVDGDGEQERLGRSERVDFEAATTVVAVVPPGMPGVGDVDGNRDEKSPGWPCPGVDDGSCTADEPE</sequence>
<dbReference type="Pfam" id="PF23957">
    <property type="entry name" value="DUF7286"/>
    <property type="match status" value="1"/>
</dbReference>